<dbReference type="KEGG" id="scd:Spica_2191"/>
<dbReference type="HOGENOM" id="CLU_1266415_0_0_12"/>
<keyword evidence="2" id="KW-1185">Reference proteome</keyword>
<dbReference type="EMBL" id="CP002868">
    <property type="protein sequence ID" value="AEJ20311.1"/>
    <property type="molecule type" value="Genomic_DNA"/>
</dbReference>
<evidence type="ECO:0000313" key="1">
    <source>
        <dbReference type="EMBL" id="AEJ20311.1"/>
    </source>
</evidence>
<gene>
    <name evidence="1" type="ordered locus">Spica_2191</name>
</gene>
<name>F8F239_GRAC1</name>
<dbReference type="RefSeq" id="WP_013969595.1">
    <property type="nucleotide sequence ID" value="NC_015732.1"/>
</dbReference>
<organism evidence="1 2">
    <name type="scientific">Gracilinema caldarium (strain ATCC 51460 / DSM 7334 / H1)</name>
    <name type="common">Treponema caldarium</name>
    <dbReference type="NCBI Taxonomy" id="744872"/>
    <lineage>
        <taxon>Bacteria</taxon>
        <taxon>Pseudomonadati</taxon>
        <taxon>Spirochaetota</taxon>
        <taxon>Spirochaetia</taxon>
        <taxon>Spirochaetales</taxon>
        <taxon>Breznakiellaceae</taxon>
        <taxon>Gracilinema</taxon>
    </lineage>
</organism>
<dbReference type="Proteomes" id="UP000000503">
    <property type="component" value="Chromosome"/>
</dbReference>
<dbReference type="AlphaFoldDB" id="F8F239"/>
<evidence type="ECO:0000313" key="2">
    <source>
        <dbReference type="Proteomes" id="UP000000503"/>
    </source>
</evidence>
<protein>
    <submittedName>
        <fullName evidence="1">Uncharacterized protein</fullName>
    </submittedName>
</protein>
<reference evidence="2" key="1">
    <citation type="journal article" date="2013" name="Stand. Genomic Sci.">
        <title>Genome sequence of the thermophilic fresh-water bacterium Spirochaeta caldaria type strain (H1(T)), reclassification of Spirochaeta caldaria, Spirochaeta stenostrepta, and Spirochaeta zuelzerae in the genus Treponema as Treponema caldaria comb. nov., Treponema stenostrepta comb. nov., and Treponema zuelzerae comb. nov., and emendation of the genus Treponema.</title>
        <authorList>
            <person name="Abt B."/>
            <person name="Goker M."/>
            <person name="Scheuner C."/>
            <person name="Han C."/>
            <person name="Lu M."/>
            <person name="Misra M."/>
            <person name="Lapidus A."/>
            <person name="Nolan M."/>
            <person name="Lucas S."/>
            <person name="Hammon N."/>
            <person name="Deshpande S."/>
            <person name="Cheng J.F."/>
            <person name="Tapia R."/>
            <person name="Goodwin L.A."/>
            <person name="Pitluck S."/>
            <person name="Liolios K."/>
            <person name="Pagani I."/>
            <person name="Ivanova N."/>
            <person name="Mavromatis K."/>
            <person name="Mikhailova N."/>
            <person name="Huntemann M."/>
            <person name="Pati A."/>
            <person name="Chen A."/>
            <person name="Palaniappan K."/>
            <person name="Land M."/>
            <person name="Hauser L."/>
            <person name="Jeffries C.D."/>
            <person name="Rohde M."/>
            <person name="Spring S."/>
            <person name="Gronow S."/>
            <person name="Detter J.C."/>
            <person name="Bristow J."/>
            <person name="Eisen J.A."/>
            <person name="Markowitz V."/>
            <person name="Hugenholtz P."/>
            <person name="Kyrpides N.C."/>
            <person name="Woyke T."/>
            <person name="Klenk H.P."/>
        </authorList>
    </citation>
    <scope>NUCLEOTIDE SEQUENCE</scope>
    <source>
        <strain evidence="2">ATCC 51460 / DSM 7334 / H1</strain>
    </source>
</reference>
<dbReference type="STRING" id="744872.Spica_2191"/>
<accession>F8F239</accession>
<sequence length="221" mass="23989">MKMFLEGFQELDHAALINVNGGYATIWADTTNTTAVQNNGYSNAGSSSTGYLNVGSVYGYTTIGSVNSYWNIASIYTQTTSPTVSSPTPTLEQAINSNLVQQYIIGTNDCDVWAYEVMNQSGHYVKGFSNPWGTNCANHYNNVAAANSDELYNSAQLQTGQYYLGINQGHAFLVQRNSDGTFNVAQQTKPGSVSTFAYGMSADQFNSNYGNSLNALYARIQ</sequence>
<proteinExistence type="predicted"/>